<protein>
    <submittedName>
        <fullName evidence="7">HlyD family efflux transporter periplasmic adaptor subunit</fullName>
    </submittedName>
</protein>
<dbReference type="PANTHER" id="PTHR32347">
    <property type="entry name" value="EFFLUX SYSTEM COMPONENT YKNX-RELATED"/>
    <property type="match status" value="1"/>
</dbReference>
<feature type="region of interest" description="Disordered" evidence="3">
    <location>
        <begin position="1"/>
        <end position="21"/>
    </location>
</feature>
<dbReference type="Gene3D" id="2.40.30.170">
    <property type="match status" value="1"/>
</dbReference>
<keyword evidence="8" id="KW-1185">Reference proteome</keyword>
<dbReference type="EMBL" id="VSFF01000008">
    <property type="protein sequence ID" value="TYC13395.1"/>
    <property type="molecule type" value="Genomic_DNA"/>
</dbReference>
<organism evidence="7 8">
    <name type="scientific">Actinomadura syzygii</name>
    <dbReference type="NCBI Taxonomy" id="1427538"/>
    <lineage>
        <taxon>Bacteria</taxon>
        <taxon>Bacillati</taxon>
        <taxon>Actinomycetota</taxon>
        <taxon>Actinomycetes</taxon>
        <taxon>Streptosporangiales</taxon>
        <taxon>Thermomonosporaceae</taxon>
        <taxon>Actinomadura</taxon>
    </lineage>
</organism>
<dbReference type="AlphaFoldDB" id="A0A5D0U6N7"/>
<sequence length="422" mass="40727">MKAPPSPPGRGQAGHRRGRPVNRRKAVVNGVLAAVLLATCGYGYLALSDDGEPAAQTRTGTVSRGTLLATVSASGSVTSAKTADLSFGASGTVESVDVKAGETVSKGQVLATLDDTAARDSVRSAKASLDAASEGDTSTASGYSTYVSAKAQYNDALRQLAGSTMKAPYAGTITAVNGTVGGPSGGSSGSTGTTGSTSSSSGQPGGGGSGGSGGSGGTGGSGGSGSSGGSSSSGSGSGFMTIADTSHLEVGASFTEADITKIKKGRPATITFDALPGVTASGAVTAIDQTSTTENNVVRYGVRIALTERPDGVRLGQTSQVQVTTGKAENVLYVPAAAVRTAGGRSTVTVVANGTQTVKTVQTGLTGDQGTEIKSGLAEGESVLITTTTGSSGQNGRFPGGGFPGGGPGGTRLGGGGGGGRP</sequence>
<dbReference type="Pfam" id="PF25973">
    <property type="entry name" value="BSH_CzcB"/>
    <property type="match status" value="1"/>
</dbReference>
<dbReference type="PANTHER" id="PTHR32347:SF23">
    <property type="entry name" value="BLL5650 PROTEIN"/>
    <property type="match status" value="1"/>
</dbReference>
<evidence type="ECO:0000256" key="3">
    <source>
        <dbReference type="SAM" id="MobiDB-lite"/>
    </source>
</evidence>
<feature type="compositionally biased region" description="Gly residues" evidence="3">
    <location>
        <begin position="398"/>
        <end position="422"/>
    </location>
</feature>
<dbReference type="InterPro" id="IPR050465">
    <property type="entry name" value="UPF0194_transport"/>
</dbReference>
<dbReference type="Gene3D" id="2.40.50.100">
    <property type="match status" value="1"/>
</dbReference>
<gene>
    <name evidence="7" type="ORF">FXF65_22390</name>
</gene>
<feature type="transmembrane region" description="Helical" evidence="4">
    <location>
        <begin position="26"/>
        <end position="47"/>
    </location>
</feature>
<evidence type="ECO:0000256" key="2">
    <source>
        <dbReference type="ARBA" id="ARBA00023054"/>
    </source>
</evidence>
<dbReference type="SUPFAM" id="SSF111369">
    <property type="entry name" value="HlyD-like secretion proteins"/>
    <property type="match status" value="1"/>
</dbReference>
<keyword evidence="4" id="KW-0812">Transmembrane</keyword>
<feature type="region of interest" description="Disordered" evidence="3">
    <location>
        <begin position="387"/>
        <end position="422"/>
    </location>
</feature>
<dbReference type="InterPro" id="IPR058647">
    <property type="entry name" value="BSH_CzcB-like"/>
</dbReference>
<keyword evidence="4" id="KW-0472">Membrane</keyword>
<feature type="compositionally biased region" description="Gly residues" evidence="3">
    <location>
        <begin position="203"/>
        <end position="228"/>
    </location>
</feature>
<feature type="compositionally biased region" description="Gly residues" evidence="3">
    <location>
        <begin position="179"/>
        <end position="189"/>
    </location>
</feature>
<comment type="caution">
    <text evidence="7">The sequence shown here is derived from an EMBL/GenBank/DDBJ whole genome shotgun (WGS) entry which is preliminary data.</text>
</comment>
<name>A0A5D0U6N7_9ACTN</name>
<dbReference type="GO" id="GO:0030313">
    <property type="term" value="C:cell envelope"/>
    <property type="evidence" value="ECO:0007669"/>
    <property type="project" value="UniProtKB-SubCell"/>
</dbReference>
<proteinExistence type="predicted"/>
<evidence type="ECO:0000259" key="6">
    <source>
        <dbReference type="Pfam" id="PF25990"/>
    </source>
</evidence>
<evidence type="ECO:0000256" key="1">
    <source>
        <dbReference type="ARBA" id="ARBA00004196"/>
    </source>
</evidence>
<evidence type="ECO:0000313" key="7">
    <source>
        <dbReference type="EMBL" id="TYC13395.1"/>
    </source>
</evidence>
<feature type="domain" description="YknX-like beta-barrel" evidence="6">
    <location>
        <begin position="249"/>
        <end position="322"/>
    </location>
</feature>
<reference evidence="7 8" key="1">
    <citation type="submission" date="2019-08" db="EMBL/GenBank/DDBJ databases">
        <title>Actinomadura sp. nov. CYP1-5 isolated from mountain soil.</title>
        <authorList>
            <person name="Songsumanus A."/>
            <person name="Kuncharoen N."/>
            <person name="Kudo T."/>
            <person name="Yuki M."/>
            <person name="Igarashi Y."/>
            <person name="Tanasupawat S."/>
        </authorList>
    </citation>
    <scope>NUCLEOTIDE SEQUENCE [LARGE SCALE GENOMIC DNA]</scope>
    <source>
        <strain evidence="7 8">GKU157</strain>
    </source>
</reference>
<evidence type="ECO:0000313" key="8">
    <source>
        <dbReference type="Proteomes" id="UP000322634"/>
    </source>
</evidence>
<feature type="domain" description="CzcB-like barrel-sandwich hybrid" evidence="5">
    <location>
        <begin position="85"/>
        <end position="181"/>
    </location>
</feature>
<dbReference type="Gene3D" id="2.40.420.20">
    <property type="match status" value="1"/>
</dbReference>
<evidence type="ECO:0000259" key="5">
    <source>
        <dbReference type="Pfam" id="PF25973"/>
    </source>
</evidence>
<keyword evidence="2" id="KW-0175">Coiled coil</keyword>
<evidence type="ECO:0000256" key="4">
    <source>
        <dbReference type="SAM" id="Phobius"/>
    </source>
</evidence>
<comment type="subcellular location">
    <subcellularLocation>
        <location evidence="1">Cell envelope</location>
    </subcellularLocation>
</comment>
<dbReference type="Proteomes" id="UP000322634">
    <property type="component" value="Unassembled WGS sequence"/>
</dbReference>
<dbReference type="InterPro" id="IPR058636">
    <property type="entry name" value="Beta-barrel_YknX"/>
</dbReference>
<keyword evidence="4" id="KW-1133">Transmembrane helix</keyword>
<dbReference type="OrthoDB" id="4932908at2"/>
<dbReference type="Pfam" id="PF25990">
    <property type="entry name" value="Beta-barrel_YknX"/>
    <property type="match status" value="1"/>
</dbReference>
<feature type="compositionally biased region" description="Low complexity" evidence="3">
    <location>
        <begin position="190"/>
        <end position="202"/>
    </location>
</feature>
<accession>A0A5D0U6N7</accession>
<feature type="region of interest" description="Disordered" evidence="3">
    <location>
        <begin position="179"/>
        <end position="240"/>
    </location>
</feature>